<evidence type="ECO:0000259" key="11">
    <source>
        <dbReference type="Pfam" id="PF00593"/>
    </source>
</evidence>
<dbReference type="InterPro" id="IPR039426">
    <property type="entry name" value="TonB-dep_rcpt-like"/>
</dbReference>
<comment type="similarity">
    <text evidence="8 9">Belongs to the TonB-dependent receptor family.</text>
</comment>
<protein>
    <submittedName>
        <fullName evidence="13">TonB-dependent receptor</fullName>
    </submittedName>
</protein>
<dbReference type="PANTHER" id="PTHR47234">
    <property type="match status" value="1"/>
</dbReference>
<dbReference type="InterPro" id="IPR036942">
    <property type="entry name" value="Beta-barrel_TonB_sf"/>
</dbReference>
<proteinExistence type="inferred from homology"/>
<accession>A0A919BQL2</accession>
<feature type="chain" id="PRO_5037563612" evidence="10">
    <location>
        <begin position="30"/>
        <end position="999"/>
    </location>
</feature>
<evidence type="ECO:0000256" key="4">
    <source>
        <dbReference type="ARBA" id="ARBA00022692"/>
    </source>
</evidence>
<feature type="signal peptide" evidence="10">
    <location>
        <begin position="1"/>
        <end position="29"/>
    </location>
</feature>
<keyword evidence="10" id="KW-0732">Signal</keyword>
<dbReference type="Gene3D" id="2.170.130.10">
    <property type="entry name" value="TonB-dependent receptor, plug domain"/>
    <property type="match status" value="1"/>
</dbReference>
<feature type="domain" description="TonB-dependent receptor-like beta-barrel" evidence="11">
    <location>
        <begin position="341"/>
        <end position="957"/>
    </location>
</feature>
<evidence type="ECO:0000256" key="7">
    <source>
        <dbReference type="ARBA" id="ARBA00023237"/>
    </source>
</evidence>
<dbReference type="Proteomes" id="UP000623842">
    <property type="component" value="Unassembled WGS sequence"/>
</dbReference>
<evidence type="ECO:0000256" key="2">
    <source>
        <dbReference type="ARBA" id="ARBA00022448"/>
    </source>
</evidence>
<dbReference type="InterPro" id="IPR012910">
    <property type="entry name" value="Plug_dom"/>
</dbReference>
<organism evidence="13 14">
    <name type="scientific">Thalassotalea marina</name>
    <dbReference type="NCBI Taxonomy" id="1673741"/>
    <lineage>
        <taxon>Bacteria</taxon>
        <taxon>Pseudomonadati</taxon>
        <taxon>Pseudomonadota</taxon>
        <taxon>Gammaproteobacteria</taxon>
        <taxon>Alteromonadales</taxon>
        <taxon>Colwelliaceae</taxon>
        <taxon>Thalassotalea</taxon>
    </lineage>
</organism>
<gene>
    <name evidence="13" type="primary">btuB</name>
    <name evidence="13" type="ORF">GCM10017161_39600</name>
</gene>
<name>A0A919BQL2_9GAMM</name>
<evidence type="ECO:0000313" key="14">
    <source>
        <dbReference type="Proteomes" id="UP000623842"/>
    </source>
</evidence>
<dbReference type="Pfam" id="PF00593">
    <property type="entry name" value="TonB_dep_Rec_b-barrel"/>
    <property type="match status" value="1"/>
</dbReference>
<comment type="subcellular location">
    <subcellularLocation>
        <location evidence="1 8">Cell outer membrane</location>
        <topology evidence="1 8">Multi-pass membrane protein</topology>
    </subcellularLocation>
</comment>
<keyword evidence="2 8" id="KW-0813">Transport</keyword>
<evidence type="ECO:0000256" key="10">
    <source>
        <dbReference type="SAM" id="SignalP"/>
    </source>
</evidence>
<feature type="domain" description="TonB-dependent receptor plug" evidence="12">
    <location>
        <begin position="50"/>
        <end position="162"/>
    </location>
</feature>
<dbReference type="EMBL" id="BNCK01000012">
    <property type="protein sequence ID" value="GHG06070.1"/>
    <property type="molecule type" value="Genomic_DNA"/>
</dbReference>
<sequence length="999" mass="109930">MQKSNKFYSLTKLSIAVAASLSIASSVHAETEKTEKITVTGSRIASIGAESPSPVTVIDASEIKASGVTNITQLLNKLPSMAPGLTATSGAVWGNAGITTQNLRGQGSKRTLTLVNGRRHVGSIPGESTVDMNTIPVALIERIEILTGGASSIYGADAVAGVVNIITKKDFEGSELTLNTGITDRNDGENYGFNFTHGFNFDNDKGNLVFHVTYDESKRARAADRRFASRELVWIDNPAEAGLSDDDKKDNGIPDRIVDERYRLLSTPVASTFIGDRPVAFNPDGSIRDIILGEGELYDAHKGFGLAYTGAGGEQLSQNANQLVQAPVEKFVFNSTLNYEINDDLYLYTDVKYTQSEASTTYGYAKANYGGSANNSQIFIDNPYLAQSSVDYMQANNLNNVEFAKIYTDLGRAGTKYERDLFQVVTALEGFIFEDYQWQTYVQYGKSTSDNTSLNSYYQAHWDASIDPVRNAAGNIVCSVALSDAELEQLTTRSAYNIAHIKHTREQLIASGASPQDCVPHNVFATDSAALQNYMQYDTTSSQEQSQFVAHANISGDIYELPAGPLAFSAGVEYRKEKSETEPSDIQKSGLGSGYAISQAVVGEYSVREAFVELSVPVLEGVEFAEALDLSLSARLSDYSEAGTSTSWNVGLTYQPIEDIKLRISRSKSARAPNINEQFTDVSTKGDWAYQPCGVRNIERLDEKYLDNCRALGLDVTTTPDGKPTSNINWYTWATLRSSGNKELDVETANTLTAGLVFTPSFIDGLTVTVDYWDIKLDQLIGTFSHAAVLKNCVESESIDNQFCKLIERRENGEVISVDLKTLNLNQRRTKGIDFETVYKFDGSTFGLDAVPGEFRFKTLVQHLIRRDVQTDPNLPLEPTRGLFAYPMKRATLGLTYTLDNFEFQWNSRYIGEQKRSNRYTAEKYAPHHTGGLWYTDVSVSYSFTDDLTMSAGINNLTDRGTPQMPDANVGGASVYIENDTGLYDVLGKSYFANLTYRF</sequence>
<evidence type="ECO:0000256" key="9">
    <source>
        <dbReference type="RuleBase" id="RU003357"/>
    </source>
</evidence>
<keyword evidence="4 8" id="KW-0812">Transmembrane</keyword>
<evidence type="ECO:0000256" key="6">
    <source>
        <dbReference type="ARBA" id="ARBA00023136"/>
    </source>
</evidence>
<evidence type="ECO:0000256" key="3">
    <source>
        <dbReference type="ARBA" id="ARBA00022452"/>
    </source>
</evidence>
<evidence type="ECO:0000259" key="12">
    <source>
        <dbReference type="Pfam" id="PF07715"/>
    </source>
</evidence>
<keyword evidence="3 8" id="KW-1134">Transmembrane beta strand</keyword>
<comment type="caution">
    <text evidence="13">The sequence shown here is derived from an EMBL/GenBank/DDBJ whole genome shotgun (WGS) entry which is preliminary data.</text>
</comment>
<reference evidence="13" key="1">
    <citation type="journal article" date="2014" name="Int. J. Syst. Evol. Microbiol.">
        <title>Complete genome sequence of Corynebacterium casei LMG S-19264T (=DSM 44701T), isolated from a smear-ripened cheese.</title>
        <authorList>
            <consortium name="US DOE Joint Genome Institute (JGI-PGF)"/>
            <person name="Walter F."/>
            <person name="Albersmeier A."/>
            <person name="Kalinowski J."/>
            <person name="Ruckert C."/>
        </authorList>
    </citation>
    <scope>NUCLEOTIDE SEQUENCE</scope>
    <source>
        <strain evidence="13">KCTC 42731</strain>
    </source>
</reference>
<dbReference type="AlphaFoldDB" id="A0A919BQL2"/>
<dbReference type="InterPro" id="IPR037066">
    <property type="entry name" value="Plug_dom_sf"/>
</dbReference>
<dbReference type="RefSeq" id="WP_189774309.1">
    <property type="nucleotide sequence ID" value="NZ_BNCK01000012.1"/>
</dbReference>
<keyword evidence="13" id="KW-0675">Receptor</keyword>
<keyword evidence="5 9" id="KW-0798">TonB box</keyword>
<keyword evidence="14" id="KW-1185">Reference proteome</keyword>
<dbReference type="PANTHER" id="PTHR47234:SF2">
    <property type="entry name" value="TONB-DEPENDENT RECEPTOR"/>
    <property type="match status" value="1"/>
</dbReference>
<dbReference type="PROSITE" id="PS52016">
    <property type="entry name" value="TONB_DEPENDENT_REC_3"/>
    <property type="match status" value="1"/>
</dbReference>
<evidence type="ECO:0000256" key="1">
    <source>
        <dbReference type="ARBA" id="ARBA00004571"/>
    </source>
</evidence>
<dbReference type="InterPro" id="IPR000531">
    <property type="entry name" value="Beta-barrel_TonB"/>
</dbReference>
<keyword evidence="7 8" id="KW-0998">Cell outer membrane</keyword>
<dbReference type="Pfam" id="PF07715">
    <property type="entry name" value="Plug"/>
    <property type="match status" value="1"/>
</dbReference>
<dbReference type="Gene3D" id="2.40.170.20">
    <property type="entry name" value="TonB-dependent receptor, beta-barrel domain"/>
    <property type="match status" value="1"/>
</dbReference>
<dbReference type="SUPFAM" id="SSF56935">
    <property type="entry name" value="Porins"/>
    <property type="match status" value="1"/>
</dbReference>
<dbReference type="GO" id="GO:0009279">
    <property type="term" value="C:cell outer membrane"/>
    <property type="evidence" value="ECO:0007669"/>
    <property type="project" value="UniProtKB-SubCell"/>
</dbReference>
<evidence type="ECO:0000256" key="8">
    <source>
        <dbReference type="PROSITE-ProRule" id="PRU01360"/>
    </source>
</evidence>
<evidence type="ECO:0000313" key="13">
    <source>
        <dbReference type="EMBL" id="GHG06070.1"/>
    </source>
</evidence>
<reference evidence="13" key="2">
    <citation type="submission" date="2020-09" db="EMBL/GenBank/DDBJ databases">
        <authorList>
            <person name="Sun Q."/>
            <person name="Kim S."/>
        </authorList>
    </citation>
    <scope>NUCLEOTIDE SEQUENCE</scope>
    <source>
        <strain evidence="13">KCTC 42731</strain>
    </source>
</reference>
<evidence type="ECO:0000256" key="5">
    <source>
        <dbReference type="ARBA" id="ARBA00023077"/>
    </source>
</evidence>
<keyword evidence="6 8" id="KW-0472">Membrane</keyword>